<evidence type="ECO:0000313" key="8">
    <source>
        <dbReference type="EMBL" id="MSC34285.1"/>
    </source>
</evidence>
<feature type="transmembrane region" description="Helical" evidence="6">
    <location>
        <begin position="39"/>
        <end position="59"/>
    </location>
</feature>
<comment type="subcellular location">
    <subcellularLocation>
        <location evidence="6">Cell membrane</location>
        <topology evidence="6">Multi-pass membrane protein</topology>
    </subcellularLocation>
    <subcellularLocation>
        <location evidence="1">Membrane</location>
        <topology evidence="1">Multi-pass membrane protein</topology>
    </subcellularLocation>
</comment>
<accession>A0A6N7SA99</accession>
<dbReference type="PANTHER" id="PTHR43701">
    <property type="entry name" value="MEMBRANE TRANSPORTER PROTEIN MJ0441-RELATED"/>
    <property type="match status" value="1"/>
</dbReference>
<dbReference type="InterPro" id="IPR002781">
    <property type="entry name" value="TM_pro_TauE-like"/>
</dbReference>
<protein>
    <recommendedName>
        <fullName evidence="6">Probable membrane transporter protein</fullName>
    </recommendedName>
</protein>
<dbReference type="GeneID" id="42457871"/>
<evidence type="ECO:0000313" key="10">
    <source>
        <dbReference type="Proteomes" id="UP000480929"/>
    </source>
</evidence>
<comment type="caution">
    <text evidence="7">The sequence shown here is derived from an EMBL/GenBank/DDBJ whole genome shotgun (WGS) entry which is preliminary data.</text>
</comment>
<dbReference type="Pfam" id="PF01925">
    <property type="entry name" value="TauE"/>
    <property type="match status" value="1"/>
</dbReference>
<evidence type="ECO:0000256" key="3">
    <source>
        <dbReference type="ARBA" id="ARBA00022692"/>
    </source>
</evidence>
<organism evidence="7 9">
    <name type="scientific">Holdemania massiliensis</name>
    <dbReference type="NCBI Taxonomy" id="1468449"/>
    <lineage>
        <taxon>Bacteria</taxon>
        <taxon>Bacillati</taxon>
        <taxon>Bacillota</taxon>
        <taxon>Erysipelotrichia</taxon>
        <taxon>Erysipelotrichales</taxon>
        <taxon>Erysipelotrichaceae</taxon>
        <taxon>Holdemania</taxon>
    </lineage>
</organism>
<evidence type="ECO:0000256" key="1">
    <source>
        <dbReference type="ARBA" id="ARBA00004141"/>
    </source>
</evidence>
<dbReference type="GO" id="GO:0005886">
    <property type="term" value="C:plasma membrane"/>
    <property type="evidence" value="ECO:0007669"/>
    <property type="project" value="UniProtKB-SubCell"/>
</dbReference>
<proteinExistence type="inferred from homology"/>
<dbReference type="PANTHER" id="PTHR43701:SF2">
    <property type="entry name" value="MEMBRANE TRANSPORTER PROTEIN YJNA-RELATED"/>
    <property type="match status" value="1"/>
</dbReference>
<dbReference type="EMBL" id="WKPI01000031">
    <property type="protein sequence ID" value="MSC34285.1"/>
    <property type="molecule type" value="Genomic_DNA"/>
</dbReference>
<keyword evidence="6" id="KW-1003">Cell membrane</keyword>
<keyword evidence="3 6" id="KW-0812">Transmembrane</keyword>
<feature type="transmembrane region" description="Helical" evidence="6">
    <location>
        <begin position="208"/>
        <end position="227"/>
    </location>
</feature>
<keyword evidence="10" id="KW-1185">Reference proteome</keyword>
<dbReference type="Proteomes" id="UP000433575">
    <property type="component" value="Unassembled WGS sequence"/>
</dbReference>
<dbReference type="AlphaFoldDB" id="A0A6N7SA99"/>
<keyword evidence="5 6" id="KW-0472">Membrane</keyword>
<evidence type="ECO:0000256" key="2">
    <source>
        <dbReference type="ARBA" id="ARBA00009142"/>
    </source>
</evidence>
<dbReference type="OrthoDB" id="3181470at2"/>
<evidence type="ECO:0000313" key="7">
    <source>
        <dbReference type="EMBL" id="MSA90555.1"/>
    </source>
</evidence>
<dbReference type="RefSeq" id="WP_020226088.1">
    <property type="nucleotide sequence ID" value="NZ_AP031450.1"/>
</dbReference>
<reference evidence="9 10" key="1">
    <citation type="journal article" date="2019" name="Nat. Med.">
        <title>A library of human gut bacterial isolates paired with longitudinal multiomics data enables mechanistic microbiome research.</title>
        <authorList>
            <person name="Poyet M."/>
            <person name="Groussin M."/>
            <person name="Gibbons S.M."/>
            <person name="Avila-Pacheco J."/>
            <person name="Jiang X."/>
            <person name="Kearney S.M."/>
            <person name="Perrotta A.R."/>
            <person name="Berdy B."/>
            <person name="Zhao S."/>
            <person name="Lieberman T.D."/>
            <person name="Swanson P.K."/>
            <person name="Smith M."/>
            <person name="Roesemann S."/>
            <person name="Alexander J.E."/>
            <person name="Rich S.A."/>
            <person name="Livny J."/>
            <person name="Vlamakis H."/>
            <person name="Clish C."/>
            <person name="Bullock K."/>
            <person name="Deik A."/>
            <person name="Scott J."/>
            <person name="Pierce K.A."/>
            <person name="Xavier R.J."/>
            <person name="Alm E.J."/>
        </authorList>
    </citation>
    <scope>NUCLEOTIDE SEQUENCE [LARGE SCALE GENOMIC DNA]</scope>
    <source>
        <strain evidence="7 9">BIOML-A4</strain>
        <strain evidence="8 10">BIOML-A5</strain>
    </source>
</reference>
<evidence type="ECO:0000256" key="4">
    <source>
        <dbReference type="ARBA" id="ARBA00022989"/>
    </source>
</evidence>
<comment type="similarity">
    <text evidence="2 6">Belongs to the 4-toluene sulfonate uptake permease (TSUP) (TC 2.A.102) family.</text>
</comment>
<feature type="transmembrane region" description="Helical" evidence="6">
    <location>
        <begin position="106"/>
        <end position="125"/>
    </location>
</feature>
<keyword evidence="4 6" id="KW-1133">Transmembrane helix</keyword>
<feature type="transmembrane region" description="Helical" evidence="6">
    <location>
        <begin position="68"/>
        <end position="86"/>
    </location>
</feature>
<gene>
    <name evidence="8" type="ORF">GKD88_14250</name>
    <name evidence="7" type="ORF">GKE08_14580</name>
</gene>
<dbReference type="EMBL" id="WKPJ01000029">
    <property type="protein sequence ID" value="MSA90555.1"/>
    <property type="molecule type" value="Genomic_DNA"/>
</dbReference>
<feature type="transmembrane region" description="Helical" evidence="6">
    <location>
        <begin position="7"/>
        <end position="27"/>
    </location>
</feature>
<feature type="transmembrane region" description="Helical" evidence="6">
    <location>
        <begin position="239"/>
        <end position="256"/>
    </location>
</feature>
<sequence>MVWIYSIVVLCATTIGAIAGLGGGVIIKPCFDMLGYHDAATIGVYSSIAVFTMCIVSIIKQLRHGSRFDVLTVVMISLGSILGGFAGESVFNLVNQQFSSQGTVKGIQAILLAVTLVCILIYTLNKSKIKTYRVKNKAVITLLGFVLGVISVFLGIGGGPMNIALLTIFFSFDMKECVVYSIATIFFSQISKLSQVYIANQFTAYDMSPILFICVASVIGGYLGTWLNNRLDNRQVEKVYIATMACLLLLSCFNAYRGFFG</sequence>
<dbReference type="Proteomes" id="UP000480929">
    <property type="component" value="Unassembled WGS sequence"/>
</dbReference>
<dbReference type="InterPro" id="IPR051598">
    <property type="entry name" value="TSUP/Inactive_protease-like"/>
</dbReference>
<evidence type="ECO:0000256" key="5">
    <source>
        <dbReference type="ARBA" id="ARBA00023136"/>
    </source>
</evidence>
<evidence type="ECO:0000256" key="6">
    <source>
        <dbReference type="RuleBase" id="RU363041"/>
    </source>
</evidence>
<name>A0A6N7SA99_9FIRM</name>
<evidence type="ECO:0000313" key="9">
    <source>
        <dbReference type="Proteomes" id="UP000433575"/>
    </source>
</evidence>
<feature type="transmembrane region" description="Helical" evidence="6">
    <location>
        <begin position="137"/>
        <end position="157"/>
    </location>
</feature>